<keyword evidence="2" id="KW-1185">Reference proteome</keyword>
<accession>A0A9W7C858</accession>
<organism evidence="1 2">
    <name type="scientific">Triparma verrucosa</name>
    <dbReference type="NCBI Taxonomy" id="1606542"/>
    <lineage>
        <taxon>Eukaryota</taxon>
        <taxon>Sar</taxon>
        <taxon>Stramenopiles</taxon>
        <taxon>Ochrophyta</taxon>
        <taxon>Bolidophyceae</taxon>
        <taxon>Parmales</taxon>
        <taxon>Triparmaceae</taxon>
        <taxon>Triparma</taxon>
    </lineage>
</organism>
<proteinExistence type="predicted"/>
<reference evidence="2" key="1">
    <citation type="journal article" date="2023" name="Commun. Biol.">
        <title>Genome analysis of Parmales, the sister group of diatoms, reveals the evolutionary specialization of diatoms from phago-mixotrophs to photoautotrophs.</title>
        <authorList>
            <person name="Ban H."/>
            <person name="Sato S."/>
            <person name="Yoshikawa S."/>
            <person name="Yamada K."/>
            <person name="Nakamura Y."/>
            <person name="Ichinomiya M."/>
            <person name="Sato N."/>
            <person name="Blanc-Mathieu R."/>
            <person name="Endo H."/>
            <person name="Kuwata A."/>
            <person name="Ogata H."/>
        </authorList>
    </citation>
    <scope>NUCLEOTIDE SEQUENCE [LARGE SCALE GENOMIC DNA]</scope>
    <source>
        <strain evidence="2">NIES 3699</strain>
    </source>
</reference>
<sequence length="281" mass="29900">MRSASVNSLRSPSRALPKNYKHVSALHVATSLPETPSAIATSLKKASKTLSVGIEYAPVGADQTRGEIETLSMNLRKVSASAIFSSSLEHCKMFVNEQKTAEGNFPGPLPIIYTGEMPNVKEAVEAEPSLAAVVVDFDWEPQDLGSVQPIYRLTSPSQVPPPAASSFLVDCGSSASLASSIISSLPPSSLIIASIPSMLPSSSELSLSQTLKSLGVHSILFLNSCTGDSEDLEYSTFAISSLTKKKSKTFNMTGMTGSTNGHFGGVAEMNERTWLRKKREA</sequence>
<dbReference type="EMBL" id="BRXX01000240">
    <property type="protein sequence ID" value="GMH99923.1"/>
    <property type="molecule type" value="Genomic_DNA"/>
</dbReference>
<evidence type="ECO:0000313" key="1">
    <source>
        <dbReference type="EMBL" id="GMH99923.1"/>
    </source>
</evidence>
<dbReference type="AlphaFoldDB" id="A0A9W7C858"/>
<comment type="caution">
    <text evidence="1">The sequence shown here is derived from an EMBL/GenBank/DDBJ whole genome shotgun (WGS) entry which is preliminary data.</text>
</comment>
<dbReference type="Proteomes" id="UP001165160">
    <property type="component" value="Unassembled WGS sequence"/>
</dbReference>
<name>A0A9W7C858_9STRA</name>
<evidence type="ECO:0000313" key="2">
    <source>
        <dbReference type="Proteomes" id="UP001165160"/>
    </source>
</evidence>
<protein>
    <submittedName>
        <fullName evidence="1">Uncharacterized protein</fullName>
    </submittedName>
</protein>
<gene>
    <name evidence="1" type="ORF">TrVE_jg6099</name>
</gene>